<accession>A0A0S4JQC8</accession>
<reference evidence="5" key="1">
    <citation type="submission" date="2015-09" db="EMBL/GenBank/DDBJ databases">
        <authorList>
            <consortium name="Pathogen Informatics"/>
        </authorList>
    </citation>
    <scope>NUCLEOTIDE SEQUENCE [LARGE SCALE GENOMIC DNA]</scope>
    <source>
        <strain evidence="5">Lake Konstanz</strain>
    </source>
</reference>
<dbReference type="GO" id="GO:0006457">
    <property type="term" value="P:protein folding"/>
    <property type="evidence" value="ECO:0007669"/>
    <property type="project" value="TreeGrafter"/>
</dbReference>
<reference evidence="3" key="3">
    <citation type="submission" date="2018-06" db="EMBL/GenBank/DDBJ databases">
        <title>Genome-wide identification and phylogeny of proteins bearing alpha-crystallin domain-like in kinetoplastid protists unveil eight evolutionarily conserved protein families including four previously unrecognized and the small heat shock protein family.</title>
        <authorList>
            <person name="Costa-Martins A.G."/>
            <person name="Lima L."/>
            <person name="Alves J.M.P."/>
            <person name="Serrano M.G."/>
            <person name="Buck G.A."/>
            <person name="Camargo E.P."/>
            <person name="Teixeira M.M.G."/>
        </authorList>
    </citation>
    <scope>NUCLEOTIDE SEQUENCE</scope>
    <source>
        <strain evidence="3">CYKH01001901.1_56</strain>
    </source>
</reference>
<reference evidence="4" key="2">
    <citation type="submission" date="2015-09" db="EMBL/GenBank/DDBJ databases">
        <authorList>
            <person name="Jackson K.R."/>
            <person name="Lunt B.L."/>
            <person name="Fisher J.N.B."/>
            <person name="Gardner A.V."/>
            <person name="Bailey M.E."/>
            <person name="Deus L.M."/>
            <person name="Earl A.S."/>
            <person name="Gibby P.D."/>
            <person name="Hartmann K.A."/>
            <person name="Liu J.E."/>
            <person name="Manci A.M."/>
            <person name="Nielsen D.A."/>
            <person name="Solomon M.B."/>
            <person name="Breakwell D.P."/>
            <person name="Burnett S.H."/>
            <person name="Grose J.H."/>
        </authorList>
    </citation>
    <scope>NUCLEOTIDE SEQUENCE [LARGE SCALE GENOMIC DNA]</scope>
    <source>
        <strain evidence="4">Lake Konstanz</strain>
    </source>
</reference>
<dbReference type="OMA" id="GFRMANG"/>
<dbReference type="InterPro" id="IPR007052">
    <property type="entry name" value="CS_dom"/>
</dbReference>
<dbReference type="SUPFAM" id="SSF49764">
    <property type="entry name" value="HSP20-like chaperones"/>
    <property type="match status" value="1"/>
</dbReference>
<dbReference type="EMBL" id="CYKH01001901">
    <property type="protein sequence ID" value="CUG91254.1"/>
    <property type="molecule type" value="Genomic_DNA"/>
</dbReference>
<dbReference type="AlphaFoldDB" id="A0A0S4JQC8"/>
<feature type="domain" description="CS" evidence="2">
    <location>
        <begin position="19"/>
        <end position="114"/>
    </location>
</feature>
<keyword evidence="5" id="KW-1185">Reference proteome</keyword>
<comment type="similarity">
    <text evidence="1">Belongs to the p23/wos2 family.</text>
</comment>
<dbReference type="GO" id="GO:0051131">
    <property type="term" value="P:chaperone-mediated protein complex assembly"/>
    <property type="evidence" value="ECO:0007669"/>
    <property type="project" value="TreeGrafter"/>
</dbReference>
<dbReference type="EMBL" id="MH492776">
    <property type="protein sequence ID" value="AXL08259.1"/>
    <property type="molecule type" value="Genomic_DNA"/>
</dbReference>
<sequence length="185" mass="20465">MASTLSPSLPANTPSSSNALPLPVVWTQRIHDVYLTANVLEPQSVFVEFHATEVLIRCQQHVGDEQKQYQLSLSLFAPIDVPRCEYIVLTRGIRLKLKKAAPSSGRPAFWTRITEQKVKLAHVTVDWDTWKDEDELIEADDEATQGAAFSEMMGFRMANGTTISGGGDPNVIAELQRTLLAAKKS</sequence>
<dbReference type="PANTHER" id="PTHR22932:SF1">
    <property type="entry name" value="CO-CHAPERONE PROTEIN DAF-41"/>
    <property type="match status" value="1"/>
</dbReference>
<evidence type="ECO:0000313" key="3">
    <source>
        <dbReference type="EMBL" id="AXL08259.1"/>
    </source>
</evidence>
<dbReference type="PANTHER" id="PTHR22932">
    <property type="entry name" value="TELOMERASE-BINDING PROTEIN P23 HSP90 CO-CHAPERONE"/>
    <property type="match status" value="1"/>
</dbReference>
<dbReference type="InterPro" id="IPR008978">
    <property type="entry name" value="HSP20-like_chaperone"/>
</dbReference>
<dbReference type="InterPro" id="IPR045250">
    <property type="entry name" value="p23-like"/>
</dbReference>
<dbReference type="GO" id="GO:0005829">
    <property type="term" value="C:cytosol"/>
    <property type="evidence" value="ECO:0007669"/>
    <property type="project" value="TreeGrafter"/>
</dbReference>
<dbReference type="GO" id="GO:0051879">
    <property type="term" value="F:Hsp90 protein binding"/>
    <property type="evidence" value="ECO:0007669"/>
    <property type="project" value="InterPro"/>
</dbReference>
<dbReference type="Gene3D" id="2.60.40.790">
    <property type="match status" value="1"/>
</dbReference>
<dbReference type="PROSITE" id="PS51203">
    <property type="entry name" value="CS"/>
    <property type="match status" value="1"/>
</dbReference>
<protein>
    <submittedName>
        <fullName evidence="3">p23-like protein</fullName>
    </submittedName>
</protein>
<dbReference type="CDD" id="cd06465">
    <property type="entry name" value="p23_hB-ind1_like"/>
    <property type="match status" value="1"/>
</dbReference>
<organism evidence="4 5">
    <name type="scientific">Bodo saltans</name>
    <name type="common">Flagellated protozoan</name>
    <dbReference type="NCBI Taxonomy" id="75058"/>
    <lineage>
        <taxon>Eukaryota</taxon>
        <taxon>Discoba</taxon>
        <taxon>Euglenozoa</taxon>
        <taxon>Kinetoplastea</taxon>
        <taxon>Metakinetoplastina</taxon>
        <taxon>Eubodonida</taxon>
        <taxon>Bodonidae</taxon>
        <taxon>Bodo</taxon>
    </lineage>
</organism>
<dbReference type="GO" id="GO:0005634">
    <property type="term" value="C:nucleus"/>
    <property type="evidence" value="ECO:0007669"/>
    <property type="project" value="TreeGrafter"/>
</dbReference>
<gene>
    <name evidence="3" type="primary">p23</name>
    <name evidence="4" type="ORF">BSAL_30970</name>
</gene>
<dbReference type="GO" id="GO:0051087">
    <property type="term" value="F:protein-folding chaperone binding"/>
    <property type="evidence" value="ECO:0007669"/>
    <property type="project" value="TreeGrafter"/>
</dbReference>
<proteinExistence type="inferred from homology"/>
<evidence type="ECO:0000313" key="4">
    <source>
        <dbReference type="EMBL" id="CUG91254.1"/>
    </source>
</evidence>
<dbReference type="VEuPathDB" id="TriTrypDB:BSAL_30970"/>
<evidence type="ECO:0000256" key="1">
    <source>
        <dbReference type="ARBA" id="ARBA00025733"/>
    </source>
</evidence>
<dbReference type="Proteomes" id="UP000051952">
    <property type="component" value="Unassembled WGS sequence"/>
</dbReference>
<evidence type="ECO:0000259" key="2">
    <source>
        <dbReference type="PROSITE" id="PS51203"/>
    </source>
</evidence>
<name>A0A0S4JQC8_BODSA</name>
<evidence type="ECO:0000313" key="5">
    <source>
        <dbReference type="Proteomes" id="UP000051952"/>
    </source>
</evidence>